<organism evidence="2 3">
    <name type="scientific">Sparassis crispa</name>
    <dbReference type="NCBI Taxonomy" id="139825"/>
    <lineage>
        <taxon>Eukaryota</taxon>
        <taxon>Fungi</taxon>
        <taxon>Dikarya</taxon>
        <taxon>Basidiomycota</taxon>
        <taxon>Agaricomycotina</taxon>
        <taxon>Agaricomycetes</taxon>
        <taxon>Polyporales</taxon>
        <taxon>Sparassidaceae</taxon>
        <taxon>Sparassis</taxon>
    </lineage>
</organism>
<keyword evidence="3" id="KW-1185">Reference proteome</keyword>
<dbReference type="STRING" id="139825.A0A401GAW4"/>
<feature type="region of interest" description="Disordered" evidence="1">
    <location>
        <begin position="177"/>
        <end position="196"/>
    </location>
</feature>
<comment type="caution">
    <text evidence="2">The sequence shown here is derived from an EMBL/GenBank/DDBJ whole genome shotgun (WGS) entry which is preliminary data.</text>
</comment>
<accession>A0A401GAW4</accession>
<feature type="compositionally biased region" description="Basic and acidic residues" evidence="1">
    <location>
        <begin position="78"/>
        <end position="87"/>
    </location>
</feature>
<feature type="region of interest" description="Disordered" evidence="1">
    <location>
        <begin position="69"/>
        <end position="111"/>
    </location>
</feature>
<reference evidence="2 3" key="1">
    <citation type="journal article" date="2018" name="Sci. Rep.">
        <title>Genome sequence of the cauliflower mushroom Sparassis crispa (Hanabiratake) and its association with beneficial usage.</title>
        <authorList>
            <person name="Kiyama R."/>
            <person name="Furutani Y."/>
            <person name="Kawaguchi K."/>
            <person name="Nakanishi T."/>
        </authorList>
    </citation>
    <scope>NUCLEOTIDE SEQUENCE [LARGE SCALE GENOMIC DNA]</scope>
</reference>
<feature type="region of interest" description="Disordered" evidence="1">
    <location>
        <begin position="19"/>
        <end position="56"/>
    </location>
</feature>
<dbReference type="AlphaFoldDB" id="A0A401GAW4"/>
<evidence type="ECO:0000256" key="1">
    <source>
        <dbReference type="SAM" id="MobiDB-lite"/>
    </source>
</evidence>
<protein>
    <submittedName>
        <fullName evidence="2">Uncharacterized protein</fullName>
    </submittedName>
</protein>
<name>A0A401GAW4_9APHY</name>
<gene>
    <name evidence="2" type="ORF">SCP_0204970</name>
</gene>
<feature type="compositionally biased region" description="Low complexity" evidence="1">
    <location>
        <begin position="35"/>
        <end position="52"/>
    </location>
</feature>
<dbReference type="EMBL" id="BFAD01000002">
    <property type="protein sequence ID" value="GBE79299.1"/>
    <property type="molecule type" value="Genomic_DNA"/>
</dbReference>
<dbReference type="RefSeq" id="XP_027610212.1">
    <property type="nucleotide sequence ID" value="XM_027754411.1"/>
</dbReference>
<proteinExistence type="predicted"/>
<dbReference type="InParanoid" id="A0A401GAW4"/>
<dbReference type="OrthoDB" id="3233824at2759"/>
<dbReference type="Proteomes" id="UP000287166">
    <property type="component" value="Unassembled WGS sequence"/>
</dbReference>
<sequence length="280" mass="30330">MNTLPSFVELMASLGLDNCPTTPAGGSACHHSRSSSRSSTSSLHSEASSSVATPPPSTIYFNASPAILVSSHDGPSAYRERERERRRSPSYAVRYAPYGPSISHTRKGSASNITDDELSQERHIRPFSPAYLSSPSHVVGRRASSWTLRSTSKRPDKLALSDTDLTANTPISTLVRRKTPQASPTSPTFAHRTKRRSCSPAFPMSIPSLPHVFPPSPTANGFDSDPEDDDMEVTPKTSSYNARRPSHNSRPMYDDCGVRISALSRPGGLESQQNCMAPVS</sequence>
<evidence type="ECO:0000313" key="2">
    <source>
        <dbReference type="EMBL" id="GBE79299.1"/>
    </source>
</evidence>
<feature type="region of interest" description="Disordered" evidence="1">
    <location>
        <begin position="216"/>
        <end position="254"/>
    </location>
</feature>
<dbReference type="GeneID" id="38776216"/>
<evidence type="ECO:0000313" key="3">
    <source>
        <dbReference type="Proteomes" id="UP000287166"/>
    </source>
</evidence>